<evidence type="ECO:0000313" key="1">
    <source>
        <dbReference type="EMBL" id="MBI5249816.1"/>
    </source>
</evidence>
<protein>
    <submittedName>
        <fullName evidence="1">Uncharacterized protein</fullName>
    </submittedName>
</protein>
<dbReference type="Proteomes" id="UP000807825">
    <property type="component" value="Unassembled WGS sequence"/>
</dbReference>
<organism evidence="1 2">
    <name type="scientific">Desulfomonile tiedjei</name>
    <dbReference type="NCBI Taxonomy" id="2358"/>
    <lineage>
        <taxon>Bacteria</taxon>
        <taxon>Pseudomonadati</taxon>
        <taxon>Thermodesulfobacteriota</taxon>
        <taxon>Desulfomonilia</taxon>
        <taxon>Desulfomonilales</taxon>
        <taxon>Desulfomonilaceae</taxon>
        <taxon>Desulfomonile</taxon>
    </lineage>
</organism>
<dbReference type="AlphaFoldDB" id="A0A9D6V0H7"/>
<sequence length="663" mass="73993">MIRLGFLSRWGGGSAAVLAFLLTIMCVPETLMAAGTPVPGYSGWTYLDSGGSTWYFYDNYSRFSYNNSTDKWYAYDQYGKKWQTLSAAGASSSYIFDGKAHDLINGWKYVYSNSAQTGNWARTDTGAARFAYNFATGRWYDYDPYGGPTWRLLSSGGRSGYFLGNGALNDLGNGWKLVYGYTADTGNWARSDTGAARFAYNFTNGLWSHYNPYGSPWLTLSSSGQSAAFVGGGTLNYIGNSWMFVYGYAGDTGNWARSYTGAARFAFQYGTGQWFDYGTAWTKLGSTKNSSSFIGDGAWHQVSTYWEFSYDCILVVGAIMEYGNWRRHSDQALRFMYDYRSISGRWWQRSAHDSSWQAVTDLYQSSSFIGDGQPHSTLYTYDNGVWTYTYNVSTDSAVWSANGFAFQYTYGSGQWDWEGGNWSSWMLGTALGSGFIGDSAQHDLKNGWTFDFGIYSLEYGNWEAGGSFIRGGNERFLLLSSFTSGGTNIQYWNARDDIPCGMGGFSDVGTTWLWDGGIHGANSGEWRFKYDYANDELAFYAQVPGTPSASSATSFLRYSWGTHAWYDRLAIAFSTWGHIAVGDDTNPEIWRTYFDGSTFSTGAPGSGEHIWIDVTYTGPSETITKDSAPGQRWVYTYGDGTWKYFDGTYWTTLATGVDPNWAR</sequence>
<accession>A0A9D6V0H7</accession>
<evidence type="ECO:0000313" key="2">
    <source>
        <dbReference type="Proteomes" id="UP000807825"/>
    </source>
</evidence>
<proteinExistence type="predicted"/>
<comment type="caution">
    <text evidence="1">The sequence shown here is derived from an EMBL/GenBank/DDBJ whole genome shotgun (WGS) entry which is preliminary data.</text>
</comment>
<reference evidence="1" key="1">
    <citation type="submission" date="2020-07" db="EMBL/GenBank/DDBJ databases">
        <title>Huge and variable diversity of episymbiotic CPR bacteria and DPANN archaea in groundwater ecosystems.</title>
        <authorList>
            <person name="He C.Y."/>
            <person name="Keren R."/>
            <person name="Whittaker M."/>
            <person name="Farag I.F."/>
            <person name="Doudna J."/>
            <person name="Cate J.H.D."/>
            <person name="Banfield J.F."/>
        </authorList>
    </citation>
    <scope>NUCLEOTIDE SEQUENCE</scope>
    <source>
        <strain evidence="1">NC_groundwater_1664_Pr3_B-0.1um_52_9</strain>
    </source>
</reference>
<name>A0A9D6V0H7_9BACT</name>
<dbReference type="EMBL" id="JACRDE010000268">
    <property type="protein sequence ID" value="MBI5249816.1"/>
    <property type="molecule type" value="Genomic_DNA"/>
</dbReference>
<gene>
    <name evidence="1" type="ORF">HY912_09990</name>
</gene>